<feature type="compositionally biased region" description="Low complexity" evidence="5">
    <location>
        <begin position="125"/>
        <end position="140"/>
    </location>
</feature>
<keyword evidence="4" id="KW-0539">Nucleus</keyword>
<dbReference type="Pfam" id="PF08572">
    <property type="entry name" value="PRP3"/>
    <property type="match status" value="1"/>
</dbReference>
<keyword evidence="9" id="KW-1185">Reference proteome</keyword>
<protein>
    <submittedName>
        <fullName evidence="8">Related to PRP3 - essential splicing factor</fullName>
    </submittedName>
</protein>
<evidence type="ECO:0000256" key="4">
    <source>
        <dbReference type="ARBA" id="ARBA00023242"/>
    </source>
</evidence>
<feature type="compositionally biased region" description="Pro residues" evidence="5">
    <location>
        <begin position="112"/>
        <end position="124"/>
    </location>
</feature>
<feature type="region of interest" description="Disordered" evidence="5">
    <location>
        <begin position="440"/>
        <end position="471"/>
    </location>
</feature>
<dbReference type="AlphaFoldDB" id="A0A5C3F5P7"/>
<sequence>MPPKRPLRNVFGDADDDDDDPSLSSTKPAVPQKRTKTGTQPVSIIQGLASSSSSGSGISTTNKNGAVPASAPSSGTSSSTSGVMSSSVQAQIEAARARIQAQMSNLAARPAGVPPSRPPQPPQASPTAATPAVARSTPAAAPRPPPSARPAAPVPSSLEDIQRKVAEAKARLLAQQGLQHAQRPPAAPTSTISSATTAPPPSAKSETPKAPPGIHPLLLGGDAAKIQEQVRSVAPKFASLQANARPSTATSGTRGANGRGAVPPRANPYLADSIDAAASDSGADQPKPKPKSMHKGFSFHRPGRHIQEAEEVRREAQMEDLKRRIQESARKAGLQDDLAGDEKVLQRLPPPDVEWWDIGLLPNKSYDDVPDDEDVATMLDKGKARETTDVGASTAAAVTGPLLYGKDSPIDPYVQHPIPIPAPSDQIKVAPAGVRLTKKEMKKMRRQRRAAEQQDKRDRIKMGLLPPDPPKVKLSNLMRVLTSEAVADPTKVEARVRREILARKEAHERANAERKLTPEQRKEKALRKVEQDEAKGIGCQVYRIKHLVAPWHKKKVRYNAQDYHLTGLTIFNPSFALVIVEGASKGLKGFKRLMTVRIDWTDPGRMNDGGGGGGGDDDDDDGGGGEGSSKAQVTAAADVGSSSRRARFDELATRDASEVDLAENRCELIFEGPLRERNFASGFRAVACPNDHSAKEVLGPKLEGYWDLARRWVPPEEDGL</sequence>
<dbReference type="Pfam" id="PF06544">
    <property type="entry name" value="Prp3_C"/>
    <property type="match status" value="1"/>
</dbReference>
<proteinExistence type="predicted"/>
<dbReference type="GO" id="GO:0000398">
    <property type="term" value="P:mRNA splicing, via spliceosome"/>
    <property type="evidence" value="ECO:0007669"/>
    <property type="project" value="InterPro"/>
</dbReference>
<feature type="compositionally biased region" description="Basic and acidic residues" evidence="5">
    <location>
        <begin position="160"/>
        <end position="170"/>
    </location>
</feature>
<keyword evidence="2" id="KW-0507">mRNA processing</keyword>
<evidence type="ECO:0000256" key="5">
    <source>
        <dbReference type="SAM" id="MobiDB-lite"/>
    </source>
</evidence>
<dbReference type="PANTHER" id="PTHR14212">
    <property type="entry name" value="U4/U6-ASSOCIATED RNA SPLICING FACTOR-RELATED"/>
    <property type="match status" value="1"/>
</dbReference>
<dbReference type="PANTHER" id="PTHR14212:SF0">
    <property type="entry name" value="U4_U6 SMALL NUCLEAR RIBONUCLEOPROTEIN PRP3"/>
    <property type="match status" value="1"/>
</dbReference>
<keyword evidence="3" id="KW-0508">mRNA splicing</keyword>
<evidence type="ECO:0000259" key="7">
    <source>
        <dbReference type="Pfam" id="PF08572"/>
    </source>
</evidence>
<feature type="compositionally biased region" description="Polar residues" evidence="5">
    <location>
        <begin position="240"/>
        <end position="254"/>
    </location>
</feature>
<evidence type="ECO:0000259" key="6">
    <source>
        <dbReference type="Pfam" id="PF06544"/>
    </source>
</evidence>
<dbReference type="OrthoDB" id="10264544at2759"/>
<evidence type="ECO:0000256" key="1">
    <source>
        <dbReference type="ARBA" id="ARBA00004123"/>
    </source>
</evidence>
<dbReference type="InterPro" id="IPR010541">
    <property type="entry name" value="Prp3_C"/>
</dbReference>
<organism evidence="8 9">
    <name type="scientific">Pseudozyma flocculosa</name>
    <dbReference type="NCBI Taxonomy" id="84751"/>
    <lineage>
        <taxon>Eukaryota</taxon>
        <taxon>Fungi</taxon>
        <taxon>Dikarya</taxon>
        <taxon>Basidiomycota</taxon>
        <taxon>Ustilaginomycotina</taxon>
        <taxon>Ustilaginomycetes</taxon>
        <taxon>Ustilaginales</taxon>
        <taxon>Ustilaginaceae</taxon>
        <taxon>Pseudozyma</taxon>
    </lineage>
</organism>
<name>A0A5C3F5P7_9BASI</name>
<dbReference type="CDD" id="cd24162">
    <property type="entry name" value="Prp3_C"/>
    <property type="match status" value="1"/>
</dbReference>
<feature type="region of interest" description="Disordered" evidence="5">
    <location>
        <begin position="237"/>
        <end position="345"/>
    </location>
</feature>
<feature type="region of interest" description="Disordered" evidence="5">
    <location>
        <begin position="1"/>
        <end position="222"/>
    </location>
</feature>
<reference evidence="8 9" key="1">
    <citation type="submission" date="2018-03" db="EMBL/GenBank/DDBJ databases">
        <authorList>
            <person name="Guldener U."/>
        </authorList>
    </citation>
    <scope>NUCLEOTIDE SEQUENCE [LARGE SCALE GENOMIC DNA]</scope>
    <source>
        <strain evidence="8 9">DAOM196992</strain>
    </source>
</reference>
<evidence type="ECO:0000313" key="9">
    <source>
        <dbReference type="Proteomes" id="UP000323386"/>
    </source>
</evidence>
<comment type="subcellular location">
    <subcellularLocation>
        <location evidence="1">Nucleus</location>
    </subcellularLocation>
</comment>
<feature type="domain" description="Pre-mRNA-splicing factor 3" evidence="7">
    <location>
        <begin position="286"/>
        <end position="517"/>
    </location>
</feature>
<feature type="domain" description="Small nuclear ribonucleoprotein Prp3 C-terminal" evidence="6">
    <location>
        <begin position="541"/>
        <end position="709"/>
    </location>
</feature>
<feature type="region of interest" description="Disordered" evidence="5">
    <location>
        <begin position="601"/>
        <end position="638"/>
    </location>
</feature>
<feature type="compositionally biased region" description="Basic residues" evidence="5">
    <location>
        <begin position="288"/>
        <end position="304"/>
    </location>
</feature>
<evidence type="ECO:0000256" key="3">
    <source>
        <dbReference type="ARBA" id="ARBA00023187"/>
    </source>
</evidence>
<dbReference type="EMBL" id="OOIP01000011">
    <property type="protein sequence ID" value="SPO38749.1"/>
    <property type="molecule type" value="Genomic_DNA"/>
</dbReference>
<evidence type="ECO:0000256" key="2">
    <source>
        <dbReference type="ARBA" id="ARBA00022664"/>
    </source>
</evidence>
<dbReference type="Proteomes" id="UP000323386">
    <property type="component" value="Unassembled WGS sequence"/>
</dbReference>
<evidence type="ECO:0000313" key="8">
    <source>
        <dbReference type="EMBL" id="SPO38749.1"/>
    </source>
</evidence>
<dbReference type="GO" id="GO:0046540">
    <property type="term" value="C:U4/U6 x U5 tri-snRNP complex"/>
    <property type="evidence" value="ECO:0007669"/>
    <property type="project" value="InterPro"/>
</dbReference>
<accession>A0A5C3F5P7</accession>
<dbReference type="InterPro" id="IPR027104">
    <property type="entry name" value="Prp3"/>
</dbReference>
<dbReference type="InterPro" id="IPR013881">
    <property type="entry name" value="Pre-mRNA_splic_Prp3_dom"/>
</dbReference>
<gene>
    <name evidence="8" type="ORF">PSFLO_04228</name>
</gene>
<feature type="compositionally biased region" description="Low complexity" evidence="5">
    <location>
        <begin position="188"/>
        <end position="197"/>
    </location>
</feature>
<feature type="compositionally biased region" description="Low complexity" evidence="5">
    <location>
        <begin position="271"/>
        <end position="284"/>
    </location>
</feature>
<feature type="compositionally biased region" description="Low complexity" evidence="5">
    <location>
        <begin position="43"/>
        <end position="111"/>
    </location>
</feature>
<feature type="compositionally biased region" description="Basic and acidic residues" evidence="5">
    <location>
        <begin position="305"/>
        <end position="345"/>
    </location>
</feature>
<feature type="compositionally biased region" description="Basic and acidic residues" evidence="5">
    <location>
        <begin position="449"/>
        <end position="461"/>
    </location>
</feature>